<dbReference type="AlphaFoldDB" id="A0A5C1Y676"/>
<dbReference type="Proteomes" id="UP000322159">
    <property type="component" value="Chromosome"/>
</dbReference>
<dbReference type="EMBL" id="CP043504">
    <property type="protein sequence ID" value="QEO09543.1"/>
    <property type="molecule type" value="Genomic_DNA"/>
</dbReference>
<proteinExistence type="predicted"/>
<keyword evidence="1" id="KW-0175">Coiled coil</keyword>
<gene>
    <name evidence="2" type="ORF">FLP23_05675</name>
</gene>
<evidence type="ECO:0000256" key="1">
    <source>
        <dbReference type="SAM" id="Coils"/>
    </source>
</evidence>
<reference evidence="2 3" key="1">
    <citation type="submission" date="2019-09" db="EMBL/GenBank/DDBJ databases">
        <title>Genome sequencing of strain KACC 19322.</title>
        <authorList>
            <person name="Heo J."/>
            <person name="Kim S.-J."/>
            <person name="Kim J.-S."/>
            <person name="Hong S.-B."/>
            <person name="Kwon S.-W."/>
        </authorList>
    </citation>
    <scope>NUCLEOTIDE SEQUENCE [LARGE SCALE GENOMIC DNA]</scope>
    <source>
        <strain evidence="2 3">KACC 19322</strain>
    </source>
</reference>
<keyword evidence="3" id="KW-1185">Reference proteome</keyword>
<dbReference type="OrthoDB" id="9943446at2"/>
<dbReference type="RefSeq" id="WP_149324964.1">
    <property type="nucleotide sequence ID" value="NZ_CP043504.1"/>
</dbReference>
<accession>A0A5C1Y676</accession>
<evidence type="ECO:0000313" key="2">
    <source>
        <dbReference type="EMBL" id="QEO09543.1"/>
    </source>
</evidence>
<dbReference type="KEGG" id="lyk:FLP23_05675"/>
<organism evidence="2 3">
    <name type="scientific">Protaetiibacter larvae</name>
    <dbReference type="NCBI Taxonomy" id="2592654"/>
    <lineage>
        <taxon>Bacteria</taxon>
        <taxon>Bacillati</taxon>
        <taxon>Actinomycetota</taxon>
        <taxon>Actinomycetes</taxon>
        <taxon>Micrococcales</taxon>
        <taxon>Microbacteriaceae</taxon>
        <taxon>Protaetiibacter</taxon>
    </lineage>
</organism>
<evidence type="ECO:0000313" key="3">
    <source>
        <dbReference type="Proteomes" id="UP000322159"/>
    </source>
</evidence>
<name>A0A5C1Y676_9MICO</name>
<protein>
    <submittedName>
        <fullName evidence="2">Uncharacterized protein</fullName>
    </submittedName>
</protein>
<feature type="coiled-coil region" evidence="1">
    <location>
        <begin position="124"/>
        <end position="158"/>
    </location>
</feature>
<sequence length="204" mass="20482">MAHEIIGEWDVALSQKGESVPLGRLSFFEKEGRLVVVDSDPEVGGSPADVESDGDTLRFEILGAGTSRGATRHVFEVTMRGHASFTGTRRRGMLARVPVAAQRVIDPLDALAGNLAGAKAKAAEAAARAALAAAEAAAAQAEAEAAEAIEAARRAAQKAVAARAAASTPSAATPLVVPSEVLAIIPAPAQPAAVDAPPAPAGAA</sequence>